<feature type="signal peptide" evidence="1">
    <location>
        <begin position="1"/>
        <end position="25"/>
    </location>
</feature>
<dbReference type="SUPFAM" id="SSF56935">
    <property type="entry name" value="Porins"/>
    <property type="match status" value="1"/>
</dbReference>
<dbReference type="STRING" id="493475.GARC_4189"/>
<feature type="chain" id="PRO_5003899908" description="Porin domain-containing protein" evidence="1">
    <location>
        <begin position="26"/>
        <end position="400"/>
    </location>
</feature>
<dbReference type="Pfam" id="PF13609">
    <property type="entry name" value="Porin_4"/>
    <property type="match status" value="1"/>
</dbReference>
<proteinExistence type="predicted"/>
<dbReference type="eggNOG" id="COG3203">
    <property type="taxonomic scope" value="Bacteria"/>
</dbReference>
<evidence type="ECO:0000313" key="3">
    <source>
        <dbReference type="EMBL" id="GAC21131.1"/>
    </source>
</evidence>
<reference evidence="3 4" key="1">
    <citation type="journal article" date="2017" name="Antonie Van Leeuwenhoek">
        <title>Rhizobium rhizosphaerae sp. nov., a novel species isolated from rice rhizosphere.</title>
        <authorList>
            <person name="Zhao J.J."/>
            <person name="Zhang J."/>
            <person name="Zhang R.J."/>
            <person name="Zhang C.W."/>
            <person name="Yin H.Q."/>
            <person name="Zhang X.X."/>
        </authorList>
    </citation>
    <scope>NUCLEOTIDE SEQUENCE [LARGE SCALE GENOMIC DNA]</scope>
    <source>
        <strain evidence="3 4">BSs20135</strain>
    </source>
</reference>
<dbReference type="GO" id="GO:0015288">
    <property type="term" value="F:porin activity"/>
    <property type="evidence" value="ECO:0007669"/>
    <property type="project" value="InterPro"/>
</dbReference>
<gene>
    <name evidence="3" type="ORF">GARC_4189</name>
</gene>
<keyword evidence="4" id="KW-1185">Reference proteome</keyword>
<organism evidence="3 4">
    <name type="scientific">Paraglaciecola arctica BSs20135</name>
    <dbReference type="NCBI Taxonomy" id="493475"/>
    <lineage>
        <taxon>Bacteria</taxon>
        <taxon>Pseudomonadati</taxon>
        <taxon>Pseudomonadota</taxon>
        <taxon>Gammaproteobacteria</taxon>
        <taxon>Alteromonadales</taxon>
        <taxon>Alteromonadaceae</taxon>
        <taxon>Paraglaciecola</taxon>
    </lineage>
</organism>
<name>K6YAY9_9ALTE</name>
<evidence type="ECO:0000259" key="2">
    <source>
        <dbReference type="Pfam" id="PF13609"/>
    </source>
</evidence>
<dbReference type="AlphaFoldDB" id="K6YAY9"/>
<dbReference type="InterPro" id="IPR033900">
    <property type="entry name" value="Gram_neg_porin_domain"/>
</dbReference>
<dbReference type="GO" id="GO:0016020">
    <property type="term" value="C:membrane"/>
    <property type="evidence" value="ECO:0007669"/>
    <property type="project" value="InterPro"/>
</dbReference>
<keyword evidence="1" id="KW-0732">Signal</keyword>
<sequence length="400" mass="45575">MNVRFLTITSSALLFLLCFSPITYAGNEDNLQFSGFARLLMGYVDDKNVEYVGYGNNVSFDQQSLLGFQADYKLSEEISVTGQLVAYTEEQRNSGLEWLYLTYTPNNALQVKLGRLRIPFFNYSDSLDIGFAYPWLTLPQQFYDTAFFSSFDGVLANYQFSVNDWLIHYEGYWGRFDDKIYLASQEIDTKVNDLFGVNASVGYKNLTFRASYNHGDAKVAQEEANQFSQLLRQLGFTDNADWLNANGLIQFYQLSVNYENLDYFVRSEVAKMVGESGLVADIDSYYISAGYNFYPYTVYLSYGKKNLHFDHLANQIPFGLSPELDTLAATYLGVLAAFPDDSSVGKKLGIRWDWHYNLALKAEMTLVEAYDDISNDYAVKNLGGFDGRAILYQLGLEWVF</sequence>
<evidence type="ECO:0000313" key="4">
    <source>
        <dbReference type="Proteomes" id="UP000006327"/>
    </source>
</evidence>
<evidence type="ECO:0000256" key="1">
    <source>
        <dbReference type="SAM" id="SignalP"/>
    </source>
</evidence>
<protein>
    <recommendedName>
        <fullName evidence="2">Porin domain-containing protein</fullName>
    </recommendedName>
</protein>
<accession>K6YAY9</accession>
<dbReference type="EMBL" id="BAEO01000060">
    <property type="protein sequence ID" value="GAC21131.1"/>
    <property type="molecule type" value="Genomic_DNA"/>
</dbReference>
<comment type="caution">
    <text evidence="3">The sequence shown here is derived from an EMBL/GenBank/DDBJ whole genome shotgun (WGS) entry which is preliminary data.</text>
</comment>
<feature type="domain" description="Porin" evidence="2">
    <location>
        <begin position="16"/>
        <end position="307"/>
    </location>
</feature>
<dbReference type="RefSeq" id="WP_007623759.1">
    <property type="nucleotide sequence ID" value="NZ_BAEO01000060.1"/>
</dbReference>
<dbReference type="Proteomes" id="UP000006327">
    <property type="component" value="Unassembled WGS sequence"/>
</dbReference>